<dbReference type="EMBL" id="BAAAUV010000011">
    <property type="protein sequence ID" value="GAA3220817.1"/>
    <property type="molecule type" value="Genomic_DNA"/>
</dbReference>
<dbReference type="InterPro" id="IPR029069">
    <property type="entry name" value="HotDog_dom_sf"/>
</dbReference>
<dbReference type="RefSeq" id="WP_344831666.1">
    <property type="nucleotide sequence ID" value="NZ_BAAAUV010000011.1"/>
</dbReference>
<keyword evidence="2" id="KW-1185">Reference proteome</keyword>
<evidence type="ECO:0000313" key="1">
    <source>
        <dbReference type="EMBL" id="GAA3220817.1"/>
    </source>
</evidence>
<organism evidence="1 2">
    <name type="scientific">Actinocorallia longicatena</name>
    <dbReference type="NCBI Taxonomy" id="111803"/>
    <lineage>
        <taxon>Bacteria</taxon>
        <taxon>Bacillati</taxon>
        <taxon>Actinomycetota</taxon>
        <taxon>Actinomycetes</taxon>
        <taxon>Streptosporangiales</taxon>
        <taxon>Thermomonosporaceae</taxon>
        <taxon>Actinocorallia</taxon>
    </lineage>
</organism>
<evidence type="ECO:0000313" key="2">
    <source>
        <dbReference type="Proteomes" id="UP001501237"/>
    </source>
</evidence>
<gene>
    <name evidence="1" type="ORF">GCM10010468_45630</name>
</gene>
<reference evidence="2" key="1">
    <citation type="journal article" date="2019" name="Int. J. Syst. Evol. Microbiol.">
        <title>The Global Catalogue of Microorganisms (GCM) 10K type strain sequencing project: providing services to taxonomists for standard genome sequencing and annotation.</title>
        <authorList>
            <consortium name="The Broad Institute Genomics Platform"/>
            <consortium name="The Broad Institute Genome Sequencing Center for Infectious Disease"/>
            <person name="Wu L."/>
            <person name="Ma J."/>
        </authorList>
    </citation>
    <scope>NUCLEOTIDE SEQUENCE [LARGE SCALE GENOMIC DNA]</scope>
    <source>
        <strain evidence="2">JCM 9377</strain>
    </source>
</reference>
<dbReference type="CDD" id="cd00586">
    <property type="entry name" value="4HBT"/>
    <property type="match status" value="1"/>
</dbReference>
<dbReference type="Gene3D" id="3.10.129.10">
    <property type="entry name" value="Hotdog Thioesterase"/>
    <property type="match status" value="1"/>
</dbReference>
<comment type="caution">
    <text evidence="1">The sequence shown here is derived from an EMBL/GenBank/DDBJ whole genome shotgun (WGS) entry which is preliminary data.</text>
</comment>
<protein>
    <submittedName>
        <fullName evidence="1">Thioesterase family protein</fullName>
    </submittedName>
</protein>
<name>A0ABP6QEN8_9ACTN</name>
<accession>A0ABP6QEN8</accession>
<proteinExistence type="predicted"/>
<dbReference type="Proteomes" id="UP001501237">
    <property type="component" value="Unassembled WGS sequence"/>
</dbReference>
<sequence length="138" mass="15112">MPPYSHPITPRFFEIDSQGVMFNMWYLGHVDDAITGYFDAIGFPYPAWEETGIDVHVVHTDLDWTSAIRLHDTPHVLLAPSHIGRTSFTLAFAFAKDGAPTCTGTITYVTVARDGTGKVPLPERLLKALGPAAPTPFA</sequence>
<dbReference type="Pfam" id="PF13279">
    <property type="entry name" value="4HBT_2"/>
    <property type="match status" value="1"/>
</dbReference>
<dbReference type="SUPFAM" id="SSF54637">
    <property type="entry name" value="Thioesterase/thiol ester dehydrase-isomerase"/>
    <property type="match status" value="1"/>
</dbReference>